<dbReference type="GO" id="GO:0006882">
    <property type="term" value="P:intracellular zinc ion homeostasis"/>
    <property type="evidence" value="ECO:0007669"/>
    <property type="project" value="TreeGrafter"/>
</dbReference>
<keyword evidence="15" id="KW-1185">Reference proteome</keyword>
<feature type="transmembrane region" description="Helical" evidence="13">
    <location>
        <begin position="94"/>
        <end position="112"/>
    </location>
</feature>
<dbReference type="OMA" id="KESSHQI"/>
<dbReference type="AlphaFoldDB" id="A0A674GF32"/>
<dbReference type="GO" id="GO:0005385">
    <property type="term" value="F:zinc ion transmembrane transporter activity"/>
    <property type="evidence" value="ECO:0007669"/>
    <property type="project" value="TreeGrafter"/>
</dbReference>
<keyword evidence="2" id="KW-0813">Transport</keyword>
<evidence type="ECO:0000256" key="9">
    <source>
        <dbReference type="ARBA" id="ARBA00039859"/>
    </source>
</evidence>
<evidence type="ECO:0000313" key="15">
    <source>
        <dbReference type="Proteomes" id="UP000007754"/>
    </source>
</evidence>
<feature type="compositionally biased region" description="Pro residues" evidence="12">
    <location>
        <begin position="14"/>
        <end position="30"/>
    </location>
</feature>
<dbReference type="Ensembl" id="ENSTGUT00000042405.1">
    <property type="protein sequence ID" value="ENSTGUP00000021362.1"/>
    <property type="gene ID" value="ENSTGUG00000023669.1"/>
</dbReference>
<evidence type="ECO:0000256" key="3">
    <source>
        <dbReference type="ARBA" id="ARBA00022692"/>
    </source>
</evidence>
<dbReference type="Proteomes" id="UP000007754">
    <property type="component" value="Unplaced"/>
</dbReference>
<reference evidence="14" key="2">
    <citation type="submission" date="2025-09" db="UniProtKB">
        <authorList>
            <consortium name="Ensembl"/>
        </authorList>
    </citation>
    <scope>IDENTIFICATION</scope>
</reference>
<evidence type="ECO:0000256" key="13">
    <source>
        <dbReference type="SAM" id="Phobius"/>
    </source>
</evidence>
<feature type="transmembrane region" description="Helical" evidence="13">
    <location>
        <begin position="312"/>
        <end position="332"/>
    </location>
</feature>
<keyword evidence="4" id="KW-0406">Ion transport</keyword>
<feature type="transmembrane region" description="Helical" evidence="13">
    <location>
        <begin position="372"/>
        <end position="392"/>
    </location>
</feature>
<sequence length="393" mass="40937">GPRGFGVPRTPKSPLGPPKSPLGPPNPPWDPQILSGTPKSPLGPPNPLWDPPNPPLGPPNPPWDPQILFFSPNPRFFPQIPIFFPKILFFPPQTMGAALGVSLAPHLVLLLVPADSGSPRRRGLLRLLLSFAAGGLLGDAFLHLIPHALAAALWVGLWVLAGIVAFLTVELLVRHGGAHGHGHGQFGAKNRDFGQKRGKTGIWGEKRAKKWGKTGILGGKTGKKMGFWCGTADKFCVFFPFLGAAMAASGYLNLAADAAHNFTDGLALGAAFWASPARGALTALAVLLHELPHELGDMALLLRAGCSKGQAMLLQLLTALAALAGAACSLLAEGSGAGAISGILPFTAGGFIYLGTVSVLPEILHDSGAGQALLQLLALLAGVAMMLLIAYYE</sequence>
<feature type="region of interest" description="Disordered" evidence="12">
    <location>
        <begin position="1"/>
        <end position="63"/>
    </location>
</feature>
<dbReference type="GO" id="GO:0016020">
    <property type="term" value="C:membrane"/>
    <property type="evidence" value="ECO:0007669"/>
    <property type="project" value="InterPro"/>
</dbReference>
<dbReference type="Pfam" id="PF02535">
    <property type="entry name" value="Zip"/>
    <property type="match status" value="1"/>
</dbReference>
<comment type="subcellular location">
    <subcellularLocation>
        <location evidence="1">Golgi apparatus</location>
        <location evidence="1">cis-Golgi network membrane</location>
        <topology evidence="1">Multi-pass membrane protein</topology>
    </subcellularLocation>
</comment>
<dbReference type="PANTHER" id="PTHR16950:SF25">
    <property type="entry name" value="ZINC TRANSPORTER SLC39A7"/>
    <property type="match status" value="1"/>
</dbReference>
<evidence type="ECO:0000256" key="7">
    <source>
        <dbReference type="ARBA" id="ARBA00034634"/>
    </source>
</evidence>
<feature type="transmembrane region" description="Helical" evidence="13">
    <location>
        <begin position="124"/>
        <end position="145"/>
    </location>
</feature>
<comment type="catalytic activity">
    <reaction evidence="7">
        <text>Zn(2+)(in) = Zn(2+)(out)</text>
        <dbReference type="Rhea" id="RHEA:29351"/>
        <dbReference type="ChEBI" id="CHEBI:29105"/>
    </reaction>
</comment>
<evidence type="ECO:0000256" key="11">
    <source>
        <dbReference type="ARBA" id="ARBA00043053"/>
    </source>
</evidence>
<evidence type="ECO:0000256" key="6">
    <source>
        <dbReference type="ARBA" id="ARBA00023136"/>
    </source>
</evidence>
<evidence type="ECO:0000256" key="2">
    <source>
        <dbReference type="ARBA" id="ARBA00022448"/>
    </source>
</evidence>
<dbReference type="InParanoid" id="A0A674GF32"/>
<feature type="transmembrane region" description="Helical" evidence="13">
    <location>
        <begin position="235"/>
        <end position="254"/>
    </location>
</feature>
<evidence type="ECO:0000256" key="10">
    <source>
        <dbReference type="ARBA" id="ARBA00042780"/>
    </source>
</evidence>
<evidence type="ECO:0000313" key="14">
    <source>
        <dbReference type="Ensembl" id="ENSTGUP00000021362.1"/>
    </source>
</evidence>
<organism evidence="14 15">
    <name type="scientific">Taeniopygia guttata</name>
    <name type="common">Zebra finch</name>
    <name type="synonym">Poephila guttata</name>
    <dbReference type="NCBI Taxonomy" id="59729"/>
    <lineage>
        <taxon>Eukaryota</taxon>
        <taxon>Metazoa</taxon>
        <taxon>Chordata</taxon>
        <taxon>Craniata</taxon>
        <taxon>Vertebrata</taxon>
        <taxon>Euteleostomi</taxon>
        <taxon>Archelosauria</taxon>
        <taxon>Archosauria</taxon>
        <taxon>Dinosauria</taxon>
        <taxon>Saurischia</taxon>
        <taxon>Theropoda</taxon>
        <taxon>Coelurosauria</taxon>
        <taxon>Aves</taxon>
        <taxon>Neognathae</taxon>
        <taxon>Neoaves</taxon>
        <taxon>Telluraves</taxon>
        <taxon>Australaves</taxon>
        <taxon>Passeriformes</taxon>
        <taxon>Passeroidea</taxon>
        <taxon>Estrildidae</taxon>
        <taxon>Estrildinae</taxon>
        <taxon>Taeniopygia</taxon>
    </lineage>
</organism>
<accession>A0A674GF32</accession>
<evidence type="ECO:0000256" key="1">
    <source>
        <dbReference type="ARBA" id="ARBA00004257"/>
    </source>
</evidence>
<keyword evidence="4" id="KW-0864">Zinc transport</keyword>
<evidence type="ECO:0000256" key="5">
    <source>
        <dbReference type="ARBA" id="ARBA00022989"/>
    </source>
</evidence>
<evidence type="ECO:0000256" key="8">
    <source>
        <dbReference type="ARBA" id="ARBA00038485"/>
    </source>
</evidence>
<keyword evidence="3 13" id="KW-0812">Transmembrane</keyword>
<proteinExistence type="inferred from homology"/>
<keyword evidence="6 13" id="KW-0472">Membrane</keyword>
<dbReference type="PANTHER" id="PTHR16950">
    <property type="entry name" value="ZINC TRANSPORTER SLC39A7 HISTIDINE-RICH MEMBRANE PROTEIN KE4"/>
    <property type="match status" value="1"/>
</dbReference>
<reference evidence="14" key="1">
    <citation type="submission" date="2025-08" db="UniProtKB">
        <authorList>
            <consortium name="Ensembl"/>
        </authorList>
    </citation>
    <scope>IDENTIFICATION</scope>
</reference>
<protein>
    <recommendedName>
        <fullName evidence="9">Zinc transporter SLC39A7</fullName>
    </recommendedName>
    <alternativeName>
        <fullName evidence="10">Solute carrier family 39 member 7</fullName>
    </alternativeName>
    <alternativeName>
        <fullName evidence="11">Zrt-, Irt-like protein 7</fullName>
    </alternativeName>
</protein>
<feature type="compositionally biased region" description="Pro residues" evidence="12">
    <location>
        <begin position="41"/>
        <end position="63"/>
    </location>
</feature>
<dbReference type="GO" id="GO:0005794">
    <property type="term" value="C:Golgi apparatus"/>
    <property type="evidence" value="ECO:0007669"/>
    <property type="project" value="UniProtKB-SubCell"/>
</dbReference>
<evidence type="ECO:0000256" key="12">
    <source>
        <dbReference type="SAM" id="MobiDB-lite"/>
    </source>
</evidence>
<dbReference type="InterPro" id="IPR003689">
    <property type="entry name" value="ZIP"/>
</dbReference>
<feature type="transmembrane region" description="Helical" evidence="13">
    <location>
        <begin position="151"/>
        <end position="173"/>
    </location>
</feature>
<comment type="similarity">
    <text evidence="8">Belongs to the ZIP transporter (TC 2.A.5) family. KE4/Catsup subfamily.</text>
</comment>
<keyword evidence="5 13" id="KW-1133">Transmembrane helix</keyword>
<name>A0A674GF32_TAEGU</name>
<feature type="transmembrane region" description="Helical" evidence="13">
    <location>
        <begin position="338"/>
        <end position="360"/>
    </location>
</feature>
<evidence type="ECO:0000256" key="4">
    <source>
        <dbReference type="ARBA" id="ARBA00022906"/>
    </source>
</evidence>
<keyword evidence="4" id="KW-0862">Zinc</keyword>
<dbReference type="GeneTree" id="ENSGT00940000160076"/>